<reference evidence="3" key="1">
    <citation type="submission" date="2020-05" db="EMBL/GenBank/DDBJ databases">
        <authorList>
            <person name="Chiriac C."/>
            <person name="Salcher M."/>
            <person name="Ghai R."/>
            <person name="Kavagutti S V."/>
        </authorList>
    </citation>
    <scope>NUCLEOTIDE SEQUENCE</scope>
</reference>
<feature type="transmembrane region" description="Helical" evidence="2">
    <location>
        <begin position="180"/>
        <end position="200"/>
    </location>
</feature>
<feature type="transmembrane region" description="Helical" evidence="2">
    <location>
        <begin position="347"/>
        <end position="372"/>
    </location>
</feature>
<proteinExistence type="predicted"/>
<sequence>METAEQTQKWVTRAIIVVSLLTLLGLGLLWPRGEAPDLGNQPSEFVDATVTKAVRTTCDAVEANALAGCQEVSVKITSGKHAGDTGVFLIRDTDFRIPQMKGGEQVVLLDVATSPVPYRYSFSDFQRSTPMWWLLILFIAAVVFVGRWQGVRALIGLAASGLILVAFIVPSLLRNESAVLVALVGTVAIAYVALYLAHGVNTATTVALAGTLLSLVLIVLLALVAAELCNLSGLANEDAQVLRVTASALDLRGLLVAGIVVGALGVLDDVTVTQVSTVSALRRANPKMSKVVLYREAITVGRDHVASTVNTLVLAYAGAALPLVLLFSQGNKSIGRILSSEIVAMEIVRMLVGSIGLVISVPITTALAAAVLTGREQIHAGHSHGGPEPYRTEHDQTEHDETEHDETEHDETGHDETERAQKQGPANWDDFGPQGHPI</sequence>
<feature type="region of interest" description="Disordered" evidence="1">
    <location>
        <begin position="379"/>
        <end position="438"/>
    </location>
</feature>
<dbReference type="PANTHER" id="PTHR41771:SF1">
    <property type="entry name" value="MEMBRANE PROTEIN"/>
    <property type="match status" value="1"/>
</dbReference>
<accession>A0A6J6TYD1</accession>
<name>A0A6J6TYD1_9ZZZZ</name>
<organism evidence="3">
    <name type="scientific">freshwater metagenome</name>
    <dbReference type="NCBI Taxonomy" id="449393"/>
    <lineage>
        <taxon>unclassified sequences</taxon>
        <taxon>metagenomes</taxon>
        <taxon>ecological metagenomes</taxon>
    </lineage>
</organism>
<dbReference type="EMBL" id="CAEZYU010000088">
    <property type="protein sequence ID" value="CAB4751764.1"/>
    <property type="molecule type" value="Genomic_DNA"/>
</dbReference>
<keyword evidence="2" id="KW-1133">Transmembrane helix</keyword>
<feature type="transmembrane region" description="Helical" evidence="2">
    <location>
        <begin position="206"/>
        <end position="228"/>
    </location>
</feature>
<feature type="transmembrane region" description="Helical" evidence="2">
    <location>
        <begin position="249"/>
        <end position="267"/>
    </location>
</feature>
<gene>
    <name evidence="3" type="ORF">UFOPK2766_01699</name>
</gene>
<keyword evidence="2" id="KW-0812">Transmembrane</keyword>
<feature type="compositionally biased region" description="Basic and acidic residues" evidence="1">
    <location>
        <begin position="390"/>
        <end position="421"/>
    </location>
</feature>
<dbReference type="PANTHER" id="PTHR41771">
    <property type="entry name" value="MEMBRANE PROTEIN-RELATED"/>
    <property type="match status" value="1"/>
</dbReference>
<evidence type="ECO:0000313" key="3">
    <source>
        <dbReference type="EMBL" id="CAB4751764.1"/>
    </source>
</evidence>
<dbReference type="Pfam" id="PF07907">
    <property type="entry name" value="YibE_F"/>
    <property type="match status" value="1"/>
</dbReference>
<feature type="transmembrane region" description="Helical" evidence="2">
    <location>
        <begin position="12"/>
        <end position="30"/>
    </location>
</feature>
<feature type="transmembrane region" description="Helical" evidence="2">
    <location>
        <begin position="309"/>
        <end position="327"/>
    </location>
</feature>
<evidence type="ECO:0000256" key="1">
    <source>
        <dbReference type="SAM" id="MobiDB-lite"/>
    </source>
</evidence>
<keyword evidence="2" id="KW-0472">Membrane</keyword>
<feature type="transmembrane region" description="Helical" evidence="2">
    <location>
        <begin position="131"/>
        <end position="148"/>
    </location>
</feature>
<protein>
    <submittedName>
        <fullName evidence="3">Unannotated protein</fullName>
    </submittedName>
</protein>
<feature type="transmembrane region" description="Helical" evidence="2">
    <location>
        <begin position="154"/>
        <end position="173"/>
    </location>
</feature>
<evidence type="ECO:0000256" key="2">
    <source>
        <dbReference type="SAM" id="Phobius"/>
    </source>
</evidence>
<dbReference type="InterPro" id="IPR012507">
    <property type="entry name" value="YibE_F"/>
</dbReference>
<dbReference type="AlphaFoldDB" id="A0A6J6TYD1"/>